<feature type="region of interest" description="Disordered" evidence="1">
    <location>
        <begin position="484"/>
        <end position="527"/>
    </location>
</feature>
<name>A0A0C3CEU3_HEBCY</name>
<dbReference type="HOGENOM" id="CLU_395959_0_0_1"/>
<reference evidence="2 3" key="1">
    <citation type="submission" date="2014-04" db="EMBL/GenBank/DDBJ databases">
        <authorList>
            <consortium name="DOE Joint Genome Institute"/>
            <person name="Kuo A."/>
            <person name="Gay G."/>
            <person name="Dore J."/>
            <person name="Kohler A."/>
            <person name="Nagy L.G."/>
            <person name="Floudas D."/>
            <person name="Copeland A."/>
            <person name="Barry K.W."/>
            <person name="Cichocki N."/>
            <person name="Veneault-Fourrey C."/>
            <person name="LaButti K."/>
            <person name="Lindquist E.A."/>
            <person name="Lipzen A."/>
            <person name="Lundell T."/>
            <person name="Morin E."/>
            <person name="Murat C."/>
            <person name="Sun H."/>
            <person name="Tunlid A."/>
            <person name="Henrissat B."/>
            <person name="Grigoriev I.V."/>
            <person name="Hibbett D.S."/>
            <person name="Martin F."/>
            <person name="Nordberg H.P."/>
            <person name="Cantor M.N."/>
            <person name="Hua S.X."/>
        </authorList>
    </citation>
    <scope>NUCLEOTIDE SEQUENCE [LARGE SCALE GENOMIC DNA]</scope>
    <source>
        <strain evidence="3">h7</strain>
    </source>
</reference>
<feature type="compositionally biased region" description="Polar residues" evidence="1">
    <location>
        <begin position="497"/>
        <end position="511"/>
    </location>
</feature>
<accession>A0A0C3CEU3</accession>
<keyword evidence="3" id="KW-1185">Reference proteome</keyword>
<evidence type="ECO:0000313" key="3">
    <source>
        <dbReference type="Proteomes" id="UP000053424"/>
    </source>
</evidence>
<dbReference type="Proteomes" id="UP000053424">
    <property type="component" value="Unassembled WGS sequence"/>
</dbReference>
<feature type="compositionally biased region" description="Low complexity" evidence="1">
    <location>
        <begin position="487"/>
        <end position="496"/>
    </location>
</feature>
<protein>
    <submittedName>
        <fullName evidence="2">Uncharacterized protein</fullName>
    </submittedName>
</protein>
<gene>
    <name evidence="2" type="ORF">M413DRAFT_444575</name>
</gene>
<feature type="region of interest" description="Disordered" evidence="1">
    <location>
        <begin position="172"/>
        <end position="246"/>
    </location>
</feature>
<proteinExistence type="predicted"/>
<sequence length="590" mass="64905">MASKSGTKGKSMYTKSDHQKQQLPVFQDGQFPPGFVPYEYVPFSQPSWQANAGVQGYYPQGHPPPNKLYGAPQTRNGYYSQPLVVGPRKRPPLVAPVIPRTPSPRYSPVMPDLEYRAPWLPEAITSEVKKRVIRPPSKEYLATKLVDNPLGLTNMIPREELVPREADVHTPWMWNPTGLKEDGPSMPPTPPTSRSIKEPEASNSKQKFRPRLMVTNHVVEPTPGDYDPMPQKTESRRTGSSSSVSLLSSSPIVRYSTSGESNFNVPPVVPLRSISNPKGGSPLSLSIPSRSTSQNRVPSQAQAIVPPHSASSVINATTTGATPKSRKSQPADFPSTSYNVDHQNKPAPDANQKNQLPWILASGQHHASKKPMDIQFLARMAGLRRQIDGTSSNSSTPQAKHTALLGSPVSIASTAFSQSFSVTSPPPAVEFPPTPVFTDHIPEGLKPWSVARSFEASALRKPSPLENFHPDAATQFLDTIHEVARHSTTSSSSNSTPQQQRTKLPASSSSVRRGYWNRRGDHLTPEGYLVLPPPSMQYPDDLKTYPFENEGYRDHSGVFTAYVRRPELPQSLPKNGNPPERPYESFVLFG</sequence>
<reference evidence="3" key="2">
    <citation type="submission" date="2015-01" db="EMBL/GenBank/DDBJ databases">
        <title>Evolutionary Origins and Diversification of the Mycorrhizal Mutualists.</title>
        <authorList>
            <consortium name="DOE Joint Genome Institute"/>
            <consortium name="Mycorrhizal Genomics Consortium"/>
            <person name="Kohler A."/>
            <person name="Kuo A."/>
            <person name="Nagy L.G."/>
            <person name="Floudas D."/>
            <person name="Copeland A."/>
            <person name="Barry K.W."/>
            <person name="Cichocki N."/>
            <person name="Veneault-Fourrey C."/>
            <person name="LaButti K."/>
            <person name="Lindquist E.A."/>
            <person name="Lipzen A."/>
            <person name="Lundell T."/>
            <person name="Morin E."/>
            <person name="Murat C."/>
            <person name="Riley R."/>
            <person name="Ohm R."/>
            <person name="Sun H."/>
            <person name="Tunlid A."/>
            <person name="Henrissat B."/>
            <person name="Grigoriev I.V."/>
            <person name="Hibbett D.S."/>
            <person name="Martin F."/>
        </authorList>
    </citation>
    <scope>NUCLEOTIDE SEQUENCE [LARGE SCALE GENOMIC DNA]</scope>
    <source>
        <strain evidence="3">h7</strain>
    </source>
</reference>
<dbReference type="OrthoDB" id="3255291at2759"/>
<dbReference type="STRING" id="686832.A0A0C3CEU3"/>
<feature type="compositionally biased region" description="Polar residues" evidence="1">
    <location>
        <begin position="274"/>
        <end position="302"/>
    </location>
</feature>
<feature type="region of interest" description="Disordered" evidence="1">
    <location>
        <begin position="1"/>
        <end position="27"/>
    </location>
</feature>
<dbReference type="AlphaFoldDB" id="A0A0C3CEU3"/>
<dbReference type="EMBL" id="KN831778">
    <property type="protein sequence ID" value="KIM42106.1"/>
    <property type="molecule type" value="Genomic_DNA"/>
</dbReference>
<evidence type="ECO:0000313" key="2">
    <source>
        <dbReference type="EMBL" id="KIM42106.1"/>
    </source>
</evidence>
<feature type="compositionally biased region" description="Polar residues" evidence="1">
    <location>
        <begin position="309"/>
        <end position="322"/>
    </location>
</feature>
<organism evidence="2 3">
    <name type="scientific">Hebeloma cylindrosporum</name>
    <dbReference type="NCBI Taxonomy" id="76867"/>
    <lineage>
        <taxon>Eukaryota</taxon>
        <taxon>Fungi</taxon>
        <taxon>Dikarya</taxon>
        <taxon>Basidiomycota</taxon>
        <taxon>Agaricomycotina</taxon>
        <taxon>Agaricomycetes</taxon>
        <taxon>Agaricomycetidae</taxon>
        <taxon>Agaricales</taxon>
        <taxon>Agaricineae</taxon>
        <taxon>Hymenogastraceae</taxon>
        <taxon>Hebeloma</taxon>
    </lineage>
</organism>
<evidence type="ECO:0000256" key="1">
    <source>
        <dbReference type="SAM" id="MobiDB-lite"/>
    </source>
</evidence>
<feature type="region of interest" description="Disordered" evidence="1">
    <location>
        <begin position="274"/>
        <end position="352"/>
    </location>
</feature>